<dbReference type="EMBL" id="KZ613510">
    <property type="protein sequence ID" value="PMD15817.1"/>
    <property type="molecule type" value="Genomic_DNA"/>
</dbReference>
<evidence type="ECO:0000256" key="1">
    <source>
        <dbReference type="SAM" id="MobiDB-lite"/>
    </source>
</evidence>
<name>A0A2J6PP62_9HELO</name>
<sequence length="172" mass="18694">MNLLAVDGWFTDGQCLKDGVFEKLGALDILLGYGCKGHIDDYLCFKRIWSEINIDGLSIESTRWSPLQPASPTNALHSSFVGRSQQTRDACTLPSETHPSMSSTGPHVVLQNIGNPIESSPANQVLSSTYHDHLMLGTPAVLGNNNGVDRVATPCEKCQLTRLANKPMAMQL</sequence>
<dbReference type="Proteomes" id="UP000235672">
    <property type="component" value="Unassembled WGS sequence"/>
</dbReference>
<accession>A0A2J6PP62</accession>
<keyword evidence="3" id="KW-1185">Reference proteome</keyword>
<feature type="region of interest" description="Disordered" evidence="1">
    <location>
        <begin position="88"/>
        <end position="107"/>
    </location>
</feature>
<feature type="compositionally biased region" description="Polar residues" evidence="1">
    <location>
        <begin position="88"/>
        <end position="105"/>
    </location>
</feature>
<gene>
    <name evidence="2" type="ORF">NA56DRAFT_709465</name>
</gene>
<reference evidence="2 3" key="1">
    <citation type="submission" date="2016-05" db="EMBL/GenBank/DDBJ databases">
        <title>A degradative enzymes factory behind the ericoid mycorrhizal symbiosis.</title>
        <authorList>
            <consortium name="DOE Joint Genome Institute"/>
            <person name="Martino E."/>
            <person name="Morin E."/>
            <person name="Grelet G."/>
            <person name="Kuo A."/>
            <person name="Kohler A."/>
            <person name="Daghino S."/>
            <person name="Barry K."/>
            <person name="Choi C."/>
            <person name="Cichocki N."/>
            <person name="Clum A."/>
            <person name="Copeland A."/>
            <person name="Hainaut M."/>
            <person name="Haridas S."/>
            <person name="Labutti K."/>
            <person name="Lindquist E."/>
            <person name="Lipzen A."/>
            <person name="Khouja H.-R."/>
            <person name="Murat C."/>
            <person name="Ohm R."/>
            <person name="Olson A."/>
            <person name="Spatafora J."/>
            <person name="Veneault-Fourrey C."/>
            <person name="Henrissat B."/>
            <person name="Grigoriev I."/>
            <person name="Martin F."/>
            <person name="Perotto S."/>
        </authorList>
    </citation>
    <scope>NUCLEOTIDE SEQUENCE [LARGE SCALE GENOMIC DNA]</scope>
    <source>
        <strain evidence="2 3">UAMH 7357</strain>
    </source>
</reference>
<evidence type="ECO:0000313" key="3">
    <source>
        <dbReference type="Proteomes" id="UP000235672"/>
    </source>
</evidence>
<dbReference type="AlphaFoldDB" id="A0A2J6PP62"/>
<evidence type="ECO:0000313" key="2">
    <source>
        <dbReference type="EMBL" id="PMD15817.1"/>
    </source>
</evidence>
<proteinExistence type="predicted"/>
<protein>
    <submittedName>
        <fullName evidence="2">Uncharacterized protein</fullName>
    </submittedName>
</protein>
<organism evidence="2 3">
    <name type="scientific">Hyaloscypha hepaticicola</name>
    <dbReference type="NCBI Taxonomy" id="2082293"/>
    <lineage>
        <taxon>Eukaryota</taxon>
        <taxon>Fungi</taxon>
        <taxon>Dikarya</taxon>
        <taxon>Ascomycota</taxon>
        <taxon>Pezizomycotina</taxon>
        <taxon>Leotiomycetes</taxon>
        <taxon>Helotiales</taxon>
        <taxon>Hyaloscyphaceae</taxon>
        <taxon>Hyaloscypha</taxon>
    </lineage>
</organism>